<evidence type="ECO:0000313" key="1">
    <source>
        <dbReference type="EMBL" id="SFG67867.1"/>
    </source>
</evidence>
<proteinExistence type="predicted"/>
<protein>
    <submittedName>
        <fullName evidence="1">Uncharacterized protein</fullName>
    </submittedName>
</protein>
<evidence type="ECO:0000313" key="2">
    <source>
        <dbReference type="Proteomes" id="UP000198724"/>
    </source>
</evidence>
<name>A0A1I2TWV6_9BACT</name>
<accession>A0A1I2TWV6</accession>
<sequence>MKKYKILKLILVASLILLPSDSGKKKNRAT</sequence>
<dbReference type="AlphaFoldDB" id="A0A1I2TWV6"/>
<dbReference type="EMBL" id="FOOT01000003">
    <property type="protein sequence ID" value="SFG67867.1"/>
    <property type="molecule type" value="Genomic_DNA"/>
</dbReference>
<reference evidence="2" key="1">
    <citation type="submission" date="2016-10" db="EMBL/GenBank/DDBJ databases">
        <authorList>
            <person name="Varghese N."/>
            <person name="Submissions S."/>
        </authorList>
    </citation>
    <scope>NUCLEOTIDE SEQUENCE [LARGE SCALE GENOMIC DNA]</scope>
    <source>
        <strain evidence="2">LP51</strain>
    </source>
</reference>
<keyword evidence="2" id="KW-1185">Reference proteome</keyword>
<dbReference type="Proteomes" id="UP000198724">
    <property type="component" value="Unassembled WGS sequence"/>
</dbReference>
<dbReference type="STRING" id="1436961.SAMN05421739_103259"/>
<organism evidence="1 2">
    <name type="scientific">Pontibacter chinhatensis</name>
    <dbReference type="NCBI Taxonomy" id="1436961"/>
    <lineage>
        <taxon>Bacteria</taxon>
        <taxon>Pseudomonadati</taxon>
        <taxon>Bacteroidota</taxon>
        <taxon>Cytophagia</taxon>
        <taxon>Cytophagales</taxon>
        <taxon>Hymenobacteraceae</taxon>
        <taxon>Pontibacter</taxon>
    </lineage>
</organism>
<gene>
    <name evidence="1" type="ORF">SAMN05421739_103259</name>
</gene>